<dbReference type="GO" id="GO:0000271">
    <property type="term" value="P:polysaccharide biosynthetic process"/>
    <property type="evidence" value="ECO:0007669"/>
    <property type="project" value="TreeGrafter"/>
</dbReference>
<dbReference type="InterPro" id="IPR015421">
    <property type="entry name" value="PyrdxlP-dep_Trfase_major"/>
</dbReference>
<gene>
    <name evidence="9" type="ORF">SAMN05216179_0598</name>
</gene>
<feature type="modified residue" description="N6-(pyridoxal phosphate)lysine" evidence="7">
    <location>
        <position position="190"/>
    </location>
</feature>
<dbReference type="FunFam" id="3.40.640.10:FF:000090">
    <property type="entry name" value="Pyridoxal phosphate-dependent aminotransferase"/>
    <property type="match status" value="1"/>
</dbReference>
<comment type="similarity">
    <text evidence="5 8">Belongs to the DegT/DnrJ/EryC1 family.</text>
</comment>
<evidence type="ECO:0000256" key="8">
    <source>
        <dbReference type="RuleBase" id="RU004508"/>
    </source>
</evidence>
<keyword evidence="4 7" id="KW-0663">Pyridoxal phosphate</keyword>
<evidence type="ECO:0000313" key="10">
    <source>
        <dbReference type="Proteomes" id="UP000184184"/>
    </source>
</evidence>
<feature type="active site" description="Proton acceptor" evidence="6">
    <location>
        <position position="190"/>
    </location>
</feature>
<dbReference type="AlphaFoldDB" id="A0A1M7K6R7"/>
<dbReference type="PIRSF" id="PIRSF000390">
    <property type="entry name" value="PLP_StrS"/>
    <property type="match status" value="1"/>
</dbReference>
<dbReference type="SUPFAM" id="SSF53383">
    <property type="entry name" value="PLP-dependent transferases"/>
    <property type="match status" value="1"/>
</dbReference>
<dbReference type="CDD" id="cd00616">
    <property type="entry name" value="AHBA_syn"/>
    <property type="match status" value="1"/>
</dbReference>
<dbReference type="GO" id="GO:0008483">
    <property type="term" value="F:transaminase activity"/>
    <property type="evidence" value="ECO:0007669"/>
    <property type="project" value="UniProtKB-KW"/>
</dbReference>
<proteinExistence type="inferred from homology"/>
<dbReference type="Proteomes" id="UP000184184">
    <property type="component" value="Unassembled WGS sequence"/>
</dbReference>
<evidence type="ECO:0000313" key="9">
    <source>
        <dbReference type="EMBL" id="SHM60980.1"/>
    </source>
</evidence>
<organism evidence="9 10">
    <name type="scientific">Gracilibacillus kekensis</name>
    <dbReference type="NCBI Taxonomy" id="1027249"/>
    <lineage>
        <taxon>Bacteria</taxon>
        <taxon>Bacillati</taxon>
        <taxon>Bacillota</taxon>
        <taxon>Bacilli</taxon>
        <taxon>Bacillales</taxon>
        <taxon>Bacillaceae</taxon>
        <taxon>Gracilibacillus</taxon>
    </lineage>
</organism>
<evidence type="ECO:0000256" key="6">
    <source>
        <dbReference type="PIRSR" id="PIRSR000390-1"/>
    </source>
</evidence>
<accession>A0A1M7K6R7</accession>
<dbReference type="EMBL" id="FRCZ01000001">
    <property type="protein sequence ID" value="SHM60980.1"/>
    <property type="molecule type" value="Genomic_DNA"/>
</dbReference>
<evidence type="ECO:0000256" key="2">
    <source>
        <dbReference type="ARBA" id="ARBA00022576"/>
    </source>
</evidence>
<dbReference type="Gene3D" id="3.90.1150.10">
    <property type="entry name" value="Aspartate Aminotransferase, domain 1"/>
    <property type="match status" value="1"/>
</dbReference>
<evidence type="ECO:0000256" key="3">
    <source>
        <dbReference type="ARBA" id="ARBA00022679"/>
    </source>
</evidence>
<sequence>MSERILLSPPHMSGNERKYIDYAFDSNWVAPLGPNVDSFEKEMADYIGVSDATAVSSGTAGIHLALELLEVKKDDLVFCSSLTFIASANPILYLKAQPVFIDSEPETWNMSPTALRKALEDAEKNNKLPKAIIVVNLYGQSADMNEILTICEQYNVPIIEDAAESLGAEYYGKKSGSFGTIGIFSFNGNKIITTSGGGMMVSNDSYYMEKAKFLATQARDKAIHYQHSHVGYNYRLSNILAGVGRAQLEVLDSRIERRREIFNKYKGELTQINGIKFMPEPKDYYSTRWLTTLTLNPQLVRKNYMELIDLLNKENVEARPIWKPLHEQPLFKDNLYYPHSTDSFSNKVFDTGICLPSGSSLTNEQQDKVIDIIKTALT</sequence>
<dbReference type="STRING" id="1027249.SAMN05216179_0598"/>
<dbReference type="InterPro" id="IPR015422">
    <property type="entry name" value="PyrdxlP-dep_Trfase_small"/>
</dbReference>
<keyword evidence="10" id="KW-1185">Reference proteome</keyword>
<protein>
    <submittedName>
        <fullName evidence="9">Pyridoxal phosphate-dependent aminotransferase EpsN</fullName>
    </submittedName>
</protein>
<reference evidence="9 10" key="1">
    <citation type="submission" date="2016-11" db="EMBL/GenBank/DDBJ databases">
        <authorList>
            <person name="Jaros S."/>
            <person name="Januszkiewicz K."/>
            <person name="Wedrychowicz H."/>
        </authorList>
    </citation>
    <scope>NUCLEOTIDE SEQUENCE [LARGE SCALE GENOMIC DNA]</scope>
    <source>
        <strain evidence="9 10">CGMCC 1.10681</strain>
    </source>
</reference>
<keyword evidence="3 9" id="KW-0808">Transferase</keyword>
<dbReference type="GO" id="GO:0030170">
    <property type="term" value="F:pyridoxal phosphate binding"/>
    <property type="evidence" value="ECO:0007669"/>
    <property type="project" value="TreeGrafter"/>
</dbReference>
<dbReference type="InterPro" id="IPR000653">
    <property type="entry name" value="DegT/StrS_aminotransferase"/>
</dbReference>
<evidence type="ECO:0000256" key="4">
    <source>
        <dbReference type="ARBA" id="ARBA00022898"/>
    </source>
</evidence>
<comment type="cofactor">
    <cofactor evidence="1">
        <name>pyridoxal 5'-phosphate</name>
        <dbReference type="ChEBI" id="CHEBI:597326"/>
    </cofactor>
</comment>
<dbReference type="PANTHER" id="PTHR30244">
    <property type="entry name" value="TRANSAMINASE"/>
    <property type="match status" value="1"/>
</dbReference>
<dbReference type="InterPro" id="IPR015424">
    <property type="entry name" value="PyrdxlP-dep_Trfase"/>
</dbReference>
<name>A0A1M7K6R7_9BACI</name>
<keyword evidence="2 9" id="KW-0032">Aminotransferase</keyword>
<dbReference type="Gene3D" id="3.40.640.10">
    <property type="entry name" value="Type I PLP-dependent aspartate aminotransferase-like (Major domain)"/>
    <property type="match status" value="1"/>
</dbReference>
<evidence type="ECO:0000256" key="5">
    <source>
        <dbReference type="ARBA" id="ARBA00037999"/>
    </source>
</evidence>
<dbReference type="OrthoDB" id="9810913at2"/>
<evidence type="ECO:0000256" key="1">
    <source>
        <dbReference type="ARBA" id="ARBA00001933"/>
    </source>
</evidence>
<dbReference type="RefSeq" id="WP_073199495.1">
    <property type="nucleotide sequence ID" value="NZ_FRCZ01000001.1"/>
</dbReference>
<evidence type="ECO:0000256" key="7">
    <source>
        <dbReference type="PIRSR" id="PIRSR000390-2"/>
    </source>
</evidence>
<dbReference type="PANTHER" id="PTHR30244:SF34">
    <property type="entry name" value="DTDP-4-AMINO-4,6-DIDEOXYGALACTOSE TRANSAMINASE"/>
    <property type="match status" value="1"/>
</dbReference>
<dbReference type="Pfam" id="PF01041">
    <property type="entry name" value="DegT_DnrJ_EryC1"/>
    <property type="match status" value="1"/>
</dbReference>